<evidence type="ECO:0000259" key="2">
    <source>
        <dbReference type="Pfam" id="PF13193"/>
    </source>
</evidence>
<sequence>MATSITSAFDWWARTVPERTALVFGDDTVSYRLLATWSSRVAGRLVAAGVGTGDRVAVAGDNSAEWAAAALGVLRAGAVLVPVNPRLVGAEVHRILDDSATVGVLADGCVEIALKDAAELGSRFWTIAMDEVTGLRDGGDDHVRIDREPTEPVAVLFTSGSTGRSKGVICTNRTLLDIVFEASLREEGLGTGVRTLLMLPLCFTPGLVYGLVMTGVLGGTLVVERAFDPSRAVSLLERHRIQAIFGVPLIYESMARAPEFADADLSALASAIVGGAAVAVPLLRVWEGKGVRLRQIYGMTEAGGVATANLPEEAQTHPDSCGVGSVFTELRVVRPDGTDCPPGEPGEIVVRGPGVTPGYWNDPATTAAALRDGWLHSGDVGTRDETGRIRFADRIKDLIISGGINISPVEIESVISQIPGVEEVAVIAARDERFGETPAAIVRVSAELDEAAIVAACESQMAAYKVPRYVVVRDAPLPRLPSGKLAKPAIRAEYADVEQRYARVR</sequence>
<dbReference type="AlphaFoldDB" id="A0A937RRL6"/>
<feature type="domain" description="AMP-dependent synthetase/ligase" evidence="1">
    <location>
        <begin position="9"/>
        <end position="360"/>
    </location>
</feature>
<dbReference type="PANTHER" id="PTHR43767">
    <property type="entry name" value="LONG-CHAIN-FATTY-ACID--COA LIGASE"/>
    <property type="match status" value="1"/>
</dbReference>
<dbReference type="Gene3D" id="3.40.50.12780">
    <property type="entry name" value="N-terminal domain of ligase-like"/>
    <property type="match status" value="1"/>
</dbReference>
<dbReference type="Gene3D" id="3.30.300.30">
    <property type="match status" value="1"/>
</dbReference>
<dbReference type="Proteomes" id="UP000604475">
    <property type="component" value="Unassembled WGS sequence"/>
</dbReference>
<accession>A0A937RRL6</accession>
<evidence type="ECO:0000259" key="1">
    <source>
        <dbReference type="Pfam" id="PF00501"/>
    </source>
</evidence>
<evidence type="ECO:0000313" key="4">
    <source>
        <dbReference type="Proteomes" id="UP000604475"/>
    </source>
</evidence>
<dbReference type="SUPFAM" id="SSF56801">
    <property type="entry name" value="Acetyl-CoA synthetase-like"/>
    <property type="match status" value="1"/>
</dbReference>
<dbReference type="EMBL" id="JAEACQ010000294">
    <property type="protein sequence ID" value="MBL7632079.1"/>
    <property type="molecule type" value="Genomic_DNA"/>
</dbReference>
<dbReference type="RefSeq" id="WP_203003666.1">
    <property type="nucleotide sequence ID" value="NZ_JADWYU010000123.1"/>
</dbReference>
<evidence type="ECO:0000313" key="3">
    <source>
        <dbReference type="EMBL" id="MBL7632079.1"/>
    </source>
</evidence>
<dbReference type="InterPro" id="IPR025110">
    <property type="entry name" value="AMP-bd_C"/>
</dbReference>
<dbReference type="Pfam" id="PF13193">
    <property type="entry name" value="AMP-binding_C"/>
    <property type="match status" value="1"/>
</dbReference>
<dbReference type="GO" id="GO:0016878">
    <property type="term" value="F:acid-thiol ligase activity"/>
    <property type="evidence" value="ECO:0007669"/>
    <property type="project" value="UniProtKB-ARBA"/>
</dbReference>
<dbReference type="InterPro" id="IPR050237">
    <property type="entry name" value="ATP-dep_AMP-bd_enzyme"/>
</dbReference>
<feature type="domain" description="AMP-binding enzyme C-terminal" evidence="2">
    <location>
        <begin position="410"/>
        <end position="484"/>
    </location>
</feature>
<keyword evidence="4" id="KW-1185">Reference proteome</keyword>
<dbReference type="InterPro" id="IPR020845">
    <property type="entry name" value="AMP-binding_CS"/>
</dbReference>
<proteinExistence type="predicted"/>
<name>A0A937RRL6_9ACTN</name>
<comment type="caution">
    <text evidence="3">The sequence shown here is derived from an EMBL/GenBank/DDBJ whole genome shotgun (WGS) entry which is preliminary data.</text>
</comment>
<dbReference type="InterPro" id="IPR000873">
    <property type="entry name" value="AMP-dep_synth/lig_dom"/>
</dbReference>
<organism evidence="3 4">
    <name type="scientific">Frankia nepalensis</name>
    <dbReference type="NCBI Taxonomy" id="1836974"/>
    <lineage>
        <taxon>Bacteria</taxon>
        <taxon>Bacillati</taxon>
        <taxon>Actinomycetota</taxon>
        <taxon>Actinomycetes</taxon>
        <taxon>Frankiales</taxon>
        <taxon>Frankiaceae</taxon>
        <taxon>Frankia</taxon>
    </lineage>
</organism>
<dbReference type="PANTHER" id="PTHR43767:SF1">
    <property type="entry name" value="NONRIBOSOMAL PEPTIDE SYNTHASE PES1 (EUROFUNG)-RELATED"/>
    <property type="match status" value="1"/>
</dbReference>
<protein>
    <submittedName>
        <fullName evidence="3">AMP-binding protein</fullName>
    </submittedName>
</protein>
<dbReference type="InterPro" id="IPR045851">
    <property type="entry name" value="AMP-bd_C_sf"/>
</dbReference>
<dbReference type="InterPro" id="IPR042099">
    <property type="entry name" value="ANL_N_sf"/>
</dbReference>
<reference evidence="3" key="1">
    <citation type="submission" date="2020-12" db="EMBL/GenBank/DDBJ databases">
        <title>Genomic characterization of non-nitrogen-fixing Frankia strains.</title>
        <authorList>
            <person name="Carlos-Shanley C."/>
            <person name="Guerra T."/>
            <person name="Hahn D."/>
        </authorList>
    </citation>
    <scope>NUCLEOTIDE SEQUENCE</scope>
    <source>
        <strain evidence="3">CN6</strain>
    </source>
</reference>
<dbReference type="Pfam" id="PF00501">
    <property type="entry name" value="AMP-binding"/>
    <property type="match status" value="1"/>
</dbReference>
<gene>
    <name evidence="3" type="ORF">I7412_33985</name>
</gene>
<dbReference type="PROSITE" id="PS00455">
    <property type="entry name" value="AMP_BINDING"/>
    <property type="match status" value="1"/>
</dbReference>